<dbReference type="Proteomes" id="UP000256297">
    <property type="component" value="Chromosome CBM2589_a"/>
</dbReference>
<name>A0A375C4Q2_9BURK</name>
<comment type="caution">
    <text evidence="1">The sequence shown here is derived from an EMBL/GenBank/DDBJ whole genome shotgun (WGS) entry which is preliminary data.</text>
</comment>
<dbReference type="EMBL" id="OFSP01000036">
    <property type="protein sequence ID" value="SOY62719.1"/>
    <property type="molecule type" value="Genomic_DNA"/>
</dbReference>
<sequence>MSPTAPPPPQARARLMRLTAWRRRPSPPPLSRKLLSIDYSLCCLAVRKDRPLISALFAVALGGG</sequence>
<reference evidence="1" key="1">
    <citation type="submission" date="2018-01" db="EMBL/GenBank/DDBJ databases">
        <authorList>
            <person name="Clerissi C."/>
        </authorList>
    </citation>
    <scope>NUCLEOTIDE SEQUENCE</scope>
    <source>
        <strain evidence="1">Cupriavidus taiwanensis STM 3521</strain>
    </source>
</reference>
<proteinExistence type="predicted"/>
<evidence type="ECO:0000313" key="1">
    <source>
        <dbReference type="EMBL" id="SOY62719.1"/>
    </source>
</evidence>
<dbReference type="AlphaFoldDB" id="A0A375C4Q2"/>
<protein>
    <submittedName>
        <fullName evidence="1">Uncharacterized protein</fullName>
    </submittedName>
</protein>
<organism evidence="1">
    <name type="scientific">Cupriavidus taiwanensis</name>
    <dbReference type="NCBI Taxonomy" id="164546"/>
    <lineage>
        <taxon>Bacteria</taxon>
        <taxon>Pseudomonadati</taxon>
        <taxon>Pseudomonadota</taxon>
        <taxon>Betaproteobacteria</taxon>
        <taxon>Burkholderiales</taxon>
        <taxon>Burkholderiaceae</taxon>
        <taxon>Cupriavidus</taxon>
    </lineage>
</organism>
<gene>
    <name evidence="1" type="ORF">CBM2589_A60047</name>
</gene>
<accession>A0A375C4Q2</accession>